<name>A0A426TR05_9CHLR</name>
<dbReference type="PANTHER" id="PTHR35586">
    <property type="entry name" value="SLL1691 PROTEIN"/>
    <property type="match status" value="1"/>
</dbReference>
<evidence type="ECO:0000313" key="4">
    <source>
        <dbReference type="Proteomes" id="UP000280307"/>
    </source>
</evidence>
<sequence length="321" mass="36372">MALDHDGIFKQLLSSFLVEFFELFAPDLLTLLDPSAFILLQTDSFVDLLDPDRRTADLLIQAQLRGAATTILIHLEHQAQHDDVLDRRMFRYFARFYDRYNTLIAPLALCSYRSPRRTAATSHQMAVGRRRVLDFQYQVIQLNQLAWRDYLDHPNPLATALMACMRMAPKERWLVKAACFRQLAGMPLAPAQQHMLATFVSIYLPLNGPEAERFQAEIATWQPAPKESMMEFMNEWELKGMRKGKKEGMRKGKKKGIDIGKKELLLHILSLRCGSLPAVVQAKINALDAAQILALSEALLGFASLDDLHAWLAQLELGAAP</sequence>
<evidence type="ECO:0000259" key="1">
    <source>
        <dbReference type="Pfam" id="PF04754"/>
    </source>
</evidence>
<feature type="domain" description="DUF4351" evidence="2">
    <location>
        <begin position="255"/>
        <end position="312"/>
    </location>
</feature>
<proteinExistence type="predicted"/>
<dbReference type="Pfam" id="PF04754">
    <property type="entry name" value="Transposase_31"/>
    <property type="match status" value="1"/>
</dbReference>
<evidence type="ECO:0000259" key="2">
    <source>
        <dbReference type="Pfam" id="PF14261"/>
    </source>
</evidence>
<organism evidence="3 4">
    <name type="scientific">Candidatus Viridilinea halotolerans</name>
    <dbReference type="NCBI Taxonomy" id="2491704"/>
    <lineage>
        <taxon>Bacteria</taxon>
        <taxon>Bacillati</taxon>
        <taxon>Chloroflexota</taxon>
        <taxon>Chloroflexia</taxon>
        <taxon>Chloroflexales</taxon>
        <taxon>Chloroflexineae</taxon>
        <taxon>Oscillochloridaceae</taxon>
        <taxon>Candidatus Viridilinea</taxon>
    </lineage>
</organism>
<accession>A0A426TR05</accession>
<feature type="domain" description="Transposase (putative) YhgA-like" evidence="1">
    <location>
        <begin position="4"/>
        <end position="101"/>
    </location>
</feature>
<gene>
    <name evidence="3" type="ORF">EI684_22145</name>
</gene>
<dbReference type="AlphaFoldDB" id="A0A426TR05"/>
<dbReference type="InterPro" id="IPR025587">
    <property type="entry name" value="DUF4351"/>
</dbReference>
<dbReference type="EMBL" id="RSAS01000913">
    <property type="protein sequence ID" value="RRR65786.1"/>
    <property type="molecule type" value="Genomic_DNA"/>
</dbReference>
<dbReference type="Pfam" id="PF14261">
    <property type="entry name" value="DUF4351"/>
    <property type="match status" value="1"/>
</dbReference>
<dbReference type="InterPro" id="IPR006842">
    <property type="entry name" value="Transposase_31"/>
</dbReference>
<dbReference type="PANTHER" id="PTHR35586:SF1">
    <property type="entry name" value="SLL1691 PROTEIN"/>
    <property type="match status" value="1"/>
</dbReference>
<reference evidence="3 4" key="1">
    <citation type="submission" date="2018-12" db="EMBL/GenBank/DDBJ databases">
        <title>Genome Sequence of Candidatus Viridilinea halotolerans isolated from saline sulfide-rich spring.</title>
        <authorList>
            <person name="Grouzdev D.S."/>
            <person name="Burganskaya E.I."/>
            <person name="Krutkina M.S."/>
            <person name="Sukhacheva M.V."/>
            <person name="Gorlenko V.M."/>
        </authorList>
    </citation>
    <scope>NUCLEOTIDE SEQUENCE [LARGE SCALE GENOMIC DNA]</scope>
    <source>
        <strain evidence="3">Chok-6</strain>
    </source>
</reference>
<dbReference type="Proteomes" id="UP000280307">
    <property type="component" value="Unassembled WGS sequence"/>
</dbReference>
<evidence type="ECO:0000313" key="3">
    <source>
        <dbReference type="EMBL" id="RRR65786.1"/>
    </source>
</evidence>
<protein>
    <submittedName>
        <fullName evidence="3">DUF4351 domain-containing protein</fullName>
    </submittedName>
</protein>
<comment type="caution">
    <text evidence="3">The sequence shown here is derived from an EMBL/GenBank/DDBJ whole genome shotgun (WGS) entry which is preliminary data.</text>
</comment>